<organism evidence="2 3">
    <name type="scientific">Endomicrobium proavitum</name>
    <dbReference type="NCBI Taxonomy" id="1408281"/>
    <lineage>
        <taxon>Bacteria</taxon>
        <taxon>Pseudomonadati</taxon>
        <taxon>Elusimicrobiota</taxon>
        <taxon>Endomicrobiia</taxon>
        <taxon>Endomicrobiales</taxon>
        <taxon>Endomicrobiaceae</taxon>
        <taxon>Endomicrobium</taxon>
    </lineage>
</organism>
<evidence type="ECO:0000313" key="2">
    <source>
        <dbReference type="EMBL" id="AKL98293.1"/>
    </source>
</evidence>
<keyword evidence="1" id="KW-1133">Transmembrane helix</keyword>
<dbReference type="PANTHER" id="PTHR41282:SF1">
    <property type="entry name" value="CONSERVED TRANSMEMBRANE PROTEIN-RELATED"/>
    <property type="match status" value="1"/>
</dbReference>
<name>A0A0G3WIZ4_9BACT</name>
<feature type="transmembrane region" description="Helical" evidence="1">
    <location>
        <begin position="138"/>
        <end position="161"/>
    </location>
</feature>
<evidence type="ECO:0008006" key="4">
    <source>
        <dbReference type="Google" id="ProtNLM"/>
    </source>
</evidence>
<keyword evidence="1" id="KW-0812">Transmembrane</keyword>
<proteinExistence type="predicted"/>
<evidence type="ECO:0000313" key="3">
    <source>
        <dbReference type="Proteomes" id="UP000035337"/>
    </source>
</evidence>
<dbReference type="STRING" id="1408281.Epro_0914"/>
<keyword evidence="1" id="KW-0472">Membrane</keyword>
<feature type="transmembrane region" description="Helical" evidence="1">
    <location>
        <begin position="31"/>
        <end position="48"/>
    </location>
</feature>
<gene>
    <name evidence="2" type="ORF">Epro_0914</name>
</gene>
<dbReference type="EMBL" id="CP009498">
    <property type="protein sequence ID" value="AKL98293.1"/>
    <property type="molecule type" value="Genomic_DNA"/>
</dbReference>
<protein>
    <recommendedName>
        <fullName evidence="4">Bax inhibitor-1/YccA family protein</fullName>
    </recommendedName>
</protein>
<dbReference type="Proteomes" id="UP000035337">
    <property type="component" value="Chromosome"/>
</dbReference>
<reference evidence="2 3" key="1">
    <citation type="submission" date="2014-09" db="EMBL/GenBank/DDBJ databases">
        <title>Complete genome sequence of Endomicrobium proavitum.</title>
        <authorList>
            <person name="Zheng H."/>
        </authorList>
    </citation>
    <scope>NUCLEOTIDE SEQUENCE [LARGE SCALE GENOMIC DNA]</scope>
    <source>
        <strain evidence="2 3">Rsa215</strain>
    </source>
</reference>
<dbReference type="PIRSF" id="PIRSF009160">
    <property type="entry name" value="UCP009160"/>
    <property type="match status" value="1"/>
</dbReference>
<dbReference type="InterPro" id="IPR010539">
    <property type="entry name" value="BaxI_1-like"/>
</dbReference>
<feature type="transmembrane region" description="Helical" evidence="1">
    <location>
        <begin position="54"/>
        <end position="71"/>
    </location>
</feature>
<dbReference type="RefSeq" id="WP_052570847.1">
    <property type="nucleotide sequence ID" value="NZ_CP009498.1"/>
</dbReference>
<dbReference type="PATRIC" id="fig|1408281.3.peg.939"/>
<evidence type="ECO:0000256" key="1">
    <source>
        <dbReference type="SAM" id="Phobius"/>
    </source>
</evidence>
<dbReference type="OrthoDB" id="116480at2"/>
<dbReference type="KEGG" id="epo:Epro_0914"/>
<sequence length="236" mass="25797">MSNPLISEKVFENAERASAGMTVSGTINKSIFLLIILLAGAYFPWTYANIFMPYIWVALIAGFVLAMISIFKQAASPLLSPVYAACEGIVLGLISVSFNKSYPGIVINAVLLTTCALLCMLGAYKTGLLKATPMFRKVVIIATLSIAVVYLIDILLSAFGAGRFPYINDSGTGGIIISLVIVTIASFNLILDFDMIEKGARRGAPKYFEWYCAFSLMVTLVWLYLEMLRLLAKTRD</sequence>
<feature type="transmembrane region" description="Helical" evidence="1">
    <location>
        <begin position="173"/>
        <end position="195"/>
    </location>
</feature>
<feature type="transmembrane region" description="Helical" evidence="1">
    <location>
        <begin position="78"/>
        <end position="98"/>
    </location>
</feature>
<feature type="transmembrane region" description="Helical" evidence="1">
    <location>
        <begin position="104"/>
        <end position="126"/>
    </location>
</feature>
<accession>A0A0G3WIZ4</accession>
<dbReference type="PANTHER" id="PTHR41282">
    <property type="entry name" value="CONSERVED TRANSMEMBRANE PROTEIN-RELATED"/>
    <property type="match status" value="1"/>
</dbReference>
<dbReference type="AlphaFoldDB" id="A0A0G3WIZ4"/>
<keyword evidence="3" id="KW-1185">Reference proteome</keyword>
<feature type="transmembrane region" description="Helical" evidence="1">
    <location>
        <begin position="207"/>
        <end position="225"/>
    </location>
</feature>
<dbReference type="Pfam" id="PF12811">
    <property type="entry name" value="BaxI_1"/>
    <property type="match status" value="1"/>
</dbReference>